<keyword evidence="3" id="KW-1185">Reference proteome</keyword>
<feature type="compositionally biased region" description="Pro residues" evidence="1">
    <location>
        <begin position="78"/>
        <end position="92"/>
    </location>
</feature>
<reference evidence="2 3" key="1">
    <citation type="journal article" date="2015" name="Genome Biol. Evol.">
        <title>Comparative Genomics of a Bacterivorous Green Alga Reveals Evolutionary Causalities and Consequences of Phago-Mixotrophic Mode of Nutrition.</title>
        <authorList>
            <person name="Burns J.A."/>
            <person name="Paasch A."/>
            <person name="Narechania A."/>
            <person name="Kim E."/>
        </authorList>
    </citation>
    <scope>NUCLEOTIDE SEQUENCE [LARGE SCALE GENOMIC DNA]</scope>
    <source>
        <strain evidence="2 3">PLY_AMNH</strain>
    </source>
</reference>
<accession>A0AAE0GQK5</accession>
<feature type="region of interest" description="Disordered" evidence="1">
    <location>
        <begin position="75"/>
        <end position="102"/>
    </location>
</feature>
<dbReference type="SUPFAM" id="SSF57850">
    <property type="entry name" value="RING/U-box"/>
    <property type="match status" value="1"/>
</dbReference>
<sequence length="311" mass="34654">MCFKCIGRVITEQRLARSKCAECGSYLELDVAGTQCSGEEAHPICWACLRARAIDFAQSAESRGEPFEVQCIHCDPPAAQPPQPPPPRPRPQPAGVVDGDRDDDDEVVEIDIAELAGAPDVVSERPRYTRESVKRAFSDSDKTSAHAQRAEYLEAVIAAKLKERTRINDAENLAAARNHQRDSRLQRLIREAEELCSLRCPGRKEGGGRCEYVMEGFDGCMAVHCNTATGCGTHFCAYCFATFNSSQACHNHVYRCPESIVPRQHFCDDAAALEEFYAEKKRRRVEAMLVGKNASDDDRTRVMERVNTILQ</sequence>
<evidence type="ECO:0000313" key="2">
    <source>
        <dbReference type="EMBL" id="KAK3282487.1"/>
    </source>
</evidence>
<evidence type="ECO:0000256" key="1">
    <source>
        <dbReference type="SAM" id="MobiDB-lite"/>
    </source>
</evidence>
<comment type="caution">
    <text evidence="2">The sequence shown here is derived from an EMBL/GenBank/DDBJ whole genome shotgun (WGS) entry which is preliminary data.</text>
</comment>
<dbReference type="Proteomes" id="UP001190700">
    <property type="component" value="Unassembled WGS sequence"/>
</dbReference>
<protein>
    <submittedName>
        <fullName evidence="2">Uncharacterized protein</fullName>
    </submittedName>
</protein>
<gene>
    <name evidence="2" type="ORF">CYMTET_9762</name>
</gene>
<dbReference type="AlphaFoldDB" id="A0AAE0GQK5"/>
<evidence type="ECO:0000313" key="3">
    <source>
        <dbReference type="Proteomes" id="UP001190700"/>
    </source>
</evidence>
<dbReference type="EMBL" id="LGRX02003282">
    <property type="protein sequence ID" value="KAK3282487.1"/>
    <property type="molecule type" value="Genomic_DNA"/>
</dbReference>
<name>A0AAE0GQK5_9CHLO</name>
<proteinExistence type="predicted"/>
<organism evidence="2 3">
    <name type="scientific">Cymbomonas tetramitiformis</name>
    <dbReference type="NCBI Taxonomy" id="36881"/>
    <lineage>
        <taxon>Eukaryota</taxon>
        <taxon>Viridiplantae</taxon>
        <taxon>Chlorophyta</taxon>
        <taxon>Pyramimonadophyceae</taxon>
        <taxon>Pyramimonadales</taxon>
        <taxon>Pyramimonadaceae</taxon>
        <taxon>Cymbomonas</taxon>
    </lineage>
</organism>